<keyword evidence="1" id="KW-0472">Membrane</keyword>
<evidence type="ECO:0000313" key="3">
    <source>
        <dbReference type="Proteomes" id="UP001367030"/>
    </source>
</evidence>
<feature type="transmembrane region" description="Helical" evidence="1">
    <location>
        <begin position="83"/>
        <end position="105"/>
    </location>
</feature>
<dbReference type="Proteomes" id="UP001367030">
    <property type="component" value="Unassembled WGS sequence"/>
</dbReference>
<organism evidence="2 3">
    <name type="scientific">Variovorax robiniae</name>
    <dbReference type="NCBI Taxonomy" id="1836199"/>
    <lineage>
        <taxon>Bacteria</taxon>
        <taxon>Pseudomonadati</taxon>
        <taxon>Pseudomonadota</taxon>
        <taxon>Betaproteobacteria</taxon>
        <taxon>Burkholderiales</taxon>
        <taxon>Comamonadaceae</taxon>
        <taxon>Variovorax</taxon>
    </lineage>
</organism>
<evidence type="ECO:0000313" key="2">
    <source>
        <dbReference type="EMBL" id="MEJ8855763.1"/>
    </source>
</evidence>
<keyword evidence="1" id="KW-1133">Transmembrane helix</keyword>
<sequence>MKDADPWIPPLPEVDAQGRVLSLRDEMEAWAAGNPLPARLLLRYGENTRRDQLTSAFVRATGYGFVALLPSAVLAAWVKSFTYAGRGGPIAFFVSLLAVCVWGFVKDFTTSGLTSRWASWLDFETRSWRSRESYLDSRRPDKTAEVPLDELALVCYFEGPDNPKPHEVAVYKLADFKKAKRLGDLQWLIFVHQSSEEADAFAFAKCLAGLWGIECWEWIGGYTSEIRRLA</sequence>
<proteinExistence type="predicted"/>
<name>A0ABU8X7K8_9BURK</name>
<dbReference type="EMBL" id="JBBKZS010000005">
    <property type="protein sequence ID" value="MEJ8855763.1"/>
    <property type="molecule type" value="Genomic_DNA"/>
</dbReference>
<keyword evidence="3" id="KW-1185">Reference proteome</keyword>
<evidence type="ECO:0000256" key="1">
    <source>
        <dbReference type="SAM" id="Phobius"/>
    </source>
</evidence>
<reference evidence="2 3" key="1">
    <citation type="submission" date="2024-03" db="EMBL/GenBank/DDBJ databases">
        <title>Novel species of the genus Variovorax.</title>
        <authorList>
            <person name="Liu Q."/>
            <person name="Xin Y.-H."/>
        </authorList>
    </citation>
    <scope>NUCLEOTIDE SEQUENCE [LARGE SCALE GENOMIC DNA]</scope>
    <source>
        <strain evidence="2 3">KACC 18901</strain>
    </source>
</reference>
<evidence type="ECO:0008006" key="4">
    <source>
        <dbReference type="Google" id="ProtNLM"/>
    </source>
</evidence>
<comment type="caution">
    <text evidence="2">The sequence shown here is derived from an EMBL/GenBank/DDBJ whole genome shotgun (WGS) entry which is preliminary data.</text>
</comment>
<dbReference type="RefSeq" id="WP_340335841.1">
    <property type="nucleotide sequence ID" value="NZ_JBBKZS010000005.1"/>
</dbReference>
<keyword evidence="1" id="KW-0812">Transmembrane</keyword>
<protein>
    <recommendedName>
        <fullName evidence="4">SMODS and SLOG-associating 2TM effector domain-containing protein</fullName>
    </recommendedName>
</protein>
<accession>A0ABU8X7K8</accession>
<gene>
    <name evidence="2" type="ORF">WKW79_14360</name>
</gene>
<feature type="transmembrane region" description="Helical" evidence="1">
    <location>
        <begin position="56"/>
        <end position="77"/>
    </location>
</feature>